<dbReference type="InterPro" id="IPR009057">
    <property type="entry name" value="Homeodomain-like_sf"/>
</dbReference>
<protein>
    <recommendedName>
        <fullName evidence="1">PucR C-terminal helix-turn-helix domain-containing protein</fullName>
    </recommendedName>
</protein>
<organism evidence="2 3">
    <name type="scientific">Marinithermofilum abyssi</name>
    <dbReference type="NCBI Taxonomy" id="1571185"/>
    <lineage>
        <taxon>Bacteria</taxon>
        <taxon>Bacillati</taxon>
        <taxon>Bacillota</taxon>
        <taxon>Bacilli</taxon>
        <taxon>Bacillales</taxon>
        <taxon>Thermoactinomycetaceae</taxon>
        <taxon>Marinithermofilum</taxon>
    </lineage>
</organism>
<dbReference type="Gene3D" id="1.10.10.2840">
    <property type="entry name" value="PucR C-terminal helix-turn-helix domain"/>
    <property type="match status" value="1"/>
</dbReference>
<dbReference type="PANTHER" id="PTHR33744">
    <property type="entry name" value="CARBOHYDRATE DIACID REGULATOR"/>
    <property type="match status" value="1"/>
</dbReference>
<evidence type="ECO:0000259" key="1">
    <source>
        <dbReference type="Pfam" id="PF13556"/>
    </source>
</evidence>
<dbReference type="InterPro" id="IPR042070">
    <property type="entry name" value="PucR_C-HTH_sf"/>
</dbReference>
<proteinExistence type="predicted"/>
<gene>
    <name evidence="2" type="ORF">GCM10011571_01790</name>
</gene>
<dbReference type="SUPFAM" id="SSF46689">
    <property type="entry name" value="Homeodomain-like"/>
    <property type="match status" value="1"/>
</dbReference>
<dbReference type="Proteomes" id="UP000625210">
    <property type="component" value="Unassembled WGS sequence"/>
</dbReference>
<dbReference type="EMBL" id="BMHQ01000001">
    <property type="protein sequence ID" value="GGE04429.1"/>
    <property type="molecule type" value="Genomic_DNA"/>
</dbReference>
<evidence type="ECO:0000313" key="3">
    <source>
        <dbReference type="Proteomes" id="UP000625210"/>
    </source>
</evidence>
<dbReference type="Pfam" id="PF13556">
    <property type="entry name" value="HTH_30"/>
    <property type="match status" value="1"/>
</dbReference>
<dbReference type="RefSeq" id="WP_188646046.1">
    <property type="nucleotide sequence ID" value="NZ_BMHQ01000001.1"/>
</dbReference>
<name>A0A8J2VE05_9BACL</name>
<comment type="caution">
    <text evidence="2">The sequence shown here is derived from an EMBL/GenBank/DDBJ whole genome shotgun (WGS) entry which is preliminary data.</text>
</comment>
<feature type="domain" description="PucR C-terminal helix-turn-helix" evidence="1">
    <location>
        <begin position="263"/>
        <end position="320"/>
    </location>
</feature>
<dbReference type="PANTHER" id="PTHR33744:SF15">
    <property type="entry name" value="CARBOHYDRATE DIACID REGULATOR"/>
    <property type="match status" value="1"/>
</dbReference>
<accession>A0A8J2VE05</accession>
<reference evidence="2" key="1">
    <citation type="journal article" date="2014" name="Int. J. Syst. Evol. Microbiol.">
        <title>Complete genome sequence of Corynebacterium casei LMG S-19264T (=DSM 44701T), isolated from a smear-ripened cheese.</title>
        <authorList>
            <consortium name="US DOE Joint Genome Institute (JGI-PGF)"/>
            <person name="Walter F."/>
            <person name="Albersmeier A."/>
            <person name="Kalinowski J."/>
            <person name="Ruckert C."/>
        </authorList>
    </citation>
    <scope>NUCLEOTIDE SEQUENCE</scope>
    <source>
        <strain evidence="2">CGMCC 1.15179</strain>
    </source>
</reference>
<sequence>MIPQRLQQWIRSLEEALNLTVEVEKPSAPKDTTEGLPVEVDGTVYTLRLPEELSPREERLIRLLLTEWEEKRHHTLSPATSAQRQLVDWLLNGETASPPAVVSQWDWSAKVPLYIALPTGSDDENQGLAEAINGYFDGQAGLFSLGPTEMLVTVPMELIGGEEVGREALCEGAQGLADMLISEAGQDVTLCIHTPLASAEELPGALHVLRDTYRVGNLFYPRRRVHASWQYSLERLLVALPETDAQAYLACLAPVPFWEDRDLRETVEAFLEQNLNISETARQLYIHRNTLIYRLDRLKKETGLDVRRLDDALKVRLALLLRRRLAGKEG</sequence>
<evidence type="ECO:0000313" key="2">
    <source>
        <dbReference type="EMBL" id="GGE04429.1"/>
    </source>
</evidence>
<dbReference type="AlphaFoldDB" id="A0A8J2VE05"/>
<dbReference type="InterPro" id="IPR051448">
    <property type="entry name" value="CdaR-like_regulators"/>
</dbReference>
<reference evidence="2" key="2">
    <citation type="submission" date="2020-09" db="EMBL/GenBank/DDBJ databases">
        <authorList>
            <person name="Sun Q."/>
            <person name="Zhou Y."/>
        </authorList>
    </citation>
    <scope>NUCLEOTIDE SEQUENCE</scope>
    <source>
        <strain evidence="2">CGMCC 1.15179</strain>
    </source>
</reference>
<dbReference type="InterPro" id="IPR025736">
    <property type="entry name" value="PucR_C-HTH_dom"/>
</dbReference>
<keyword evidence="3" id="KW-1185">Reference proteome</keyword>